<sequence length="151" mass="16925">MKKSDFDQWRSDLMKLDRYEDAEDGKAFVALAGQARGNFDEDVIGVLLDTFCNEDDYGIQEAVLGILDDAEPEMYSKILARKFTSLLLNASEQEWPLLIIGRTMNSGDARRISAVVRAAADDKLHLSGGAMDNFIRSSFFTSEYPEIAPYL</sequence>
<dbReference type="EMBL" id="CP041730">
    <property type="protein sequence ID" value="QDQ28897.1"/>
    <property type="molecule type" value="Genomic_DNA"/>
</dbReference>
<evidence type="ECO:0000313" key="1">
    <source>
        <dbReference type="EMBL" id="QDQ28897.1"/>
    </source>
</evidence>
<reference evidence="2" key="1">
    <citation type="submission" date="2019-07" db="EMBL/GenBank/DDBJ databases">
        <title>Chitinimonas sp. nov., isolated from Ny-Alesund, arctica soil.</title>
        <authorList>
            <person name="Xu Q."/>
            <person name="Peng F."/>
        </authorList>
    </citation>
    <scope>NUCLEOTIDE SEQUENCE [LARGE SCALE GENOMIC DNA]</scope>
    <source>
        <strain evidence="2">R3-44</strain>
    </source>
</reference>
<organism evidence="1 2">
    <name type="scientific">Chitinimonas arctica</name>
    <dbReference type="NCBI Taxonomy" id="2594795"/>
    <lineage>
        <taxon>Bacteria</taxon>
        <taxon>Pseudomonadati</taxon>
        <taxon>Pseudomonadota</taxon>
        <taxon>Betaproteobacteria</taxon>
        <taxon>Neisseriales</taxon>
        <taxon>Chitinibacteraceae</taxon>
        <taxon>Chitinimonas</taxon>
    </lineage>
</organism>
<dbReference type="AlphaFoldDB" id="A0A516SL55"/>
<keyword evidence="2" id="KW-1185">Reference proteome</keyword>
<protein>
    <recommendedName>
        <fullName evidence="3">HEAT repeat domain-containing protein</fullName>
    </recommendedName>
</protein>
<dbReference type="RefSeq" id="WP_144280280.1">
    <property type="nucleotide sequence ID" value="NZ_CP041730.1"/>
</dbReference>
<accession>A0A516SL55</accession>
<dbReference type="OrthoDB" id="7068494at2"/>
<proteinExistence type="predicted"/>
<name>A0A516SL55_9NEIS</name>
<evidence type="ECO:0008006" key="3">
    <source>
        <dbReference type="Google" id="ProtNLM"/>
    </source>
</evidence>
<dbReference type="Proteomes" id="UP000317550">
    <property type="component" value="Chromosome"/>
</dbReference>
<dbReference type="KEGG" id="cari:FNU76_22495"/>
<gene>
    <name evidence="1" type="ORF">FNU76_22495</name>
</gene>
<evidence type="ECO:0000313" key="2">
    <source>
        <dbReference type="Proteomes" id="UP000317550"/>
    </source>
</evidence>